<keyword evidence="2" id="KW-1185">Reference proteome</keyword>
<dbReference type="EMBL" id="KV017170">
    <property type="protein sequence ID" value="KZV18974.1"/>
    <property type="molecule type" value="Genomic_DNA"/>
</dbReference>
<evidence type="ECO:0000313" key="1">
    <source>
        <dbReference type="EMBL" id="KZV18974.1"/>
    </source>
</evidence>
<reference evidence="1 2" key="1">
    <citation type="journal article" date="2015" name="Proc. Natl. Acad. Sci. U.S.A.">
        <title>The resurrection genome of Boea hygrometrica: A blueprint for survival of dehydration.</title>
        <authorList>
            <person name="Xiao L."/>
            <person name="Yang G."/>
            <person name="Zhang L."/>
            <person name="Yang X."/>
            <person name="Zhao S."/>
            <person name="Ji Z."/>
            <person name="Zhou Q."/>
            <person name="Hu M."/>
            <person name="Wang Y."/>
            <person name="Chen M."/>
            <person name="Xu Y."/>
            <person name="Jin H."/>
            <person name="Xiao X."/>
            <person name="Hu G."/>
            <person name="Bao F."/>
            <person name="Hu Y."/>
            <person name="Wan P."/>
            <person name="Li L."/>
            <person name="Deng X."/>
            <person name="Kuang T."/>
            <person name="Xiang C."/>
            <person name="Zhu J.K."/>
            <person name="Oliver M.J."/>
            <person name="He Y."/>
        </authorList>
    </citation>
    <scope>NUCLEOTIDE SEQUENCE [LARGE SCALE GENOMIC DNA]</scope>
    <source>
        <strain evidence="2">cv. XS01</strain>
    </source>
</reference>
<dbReference type="AlphaFoldDB" id="A0A2Z7AIA9"/>
<sequence length="217" mass="24226">MSVQVARPLGAIARTGCTKEPRDGRLSCARRCGLVGDRRQVAGRLPRTAAVHAARWCNRFTLDDQCPAGHGAICCAIIGARWRMGAPHLSRPRAARGRHPAMLRRCRDGCRKFVSGQLDEENPFVLISSGLLVQSDEGVSDLVVDRIGVTTAIYREEPDHSIQFWKRVDRSDLIGDRSYDEVTMMGMNRMFIRWTRARWAGPSPSLSLLKVDLDLIT</sequence>
<gene>
    <name evidence="1" type="ORF">F511_26988</name>
</gene>
<name>A0A2Z7AIA9_9LAMI</name>
<dbReference type="Proteomes" id="UP000250235">
    <property type="component" value="Unassembled WGS sequence"/>
</dbReference>
<accession>A0A2Z7AIA9</accession>
<evidence type="ECO:0000313" key="2">
    <source>
        <dbReference type="Proteomes" id="UP000250235"/>
    </source>
</evidence>
<organism evidence="1 2">
    <name type="scientific">Dorcoceras hygrometricum</name>
    <dbReference type="NCBI Taxonomy" id="472368"/>
    <lineage>
        <taxon>Eukaryota</taxon>
        <taxon>Viridiplantae</taxon>
        <taxon>Streptophyta</taxon>
        <taxon>Embryophyta</taxon>
        <taxon>Tracheophyta</taxon>
        <taxon>Spermatophyta</taxon>
        <taxon>Magnoliopsida</taxon>
        <taxon>eudicotyledons</taxon>
        <taxon>Gunneridae</taxon>
        <taxon>Pentapetalae</taxon>
        <taxon>asterids</taxon>
        <taxon>lamiids</taxon>
        <taxon>Lamiales</taxon>
        <taxon>Gesneriaceae</taxon>
        <taxon>Didymocarpoideae</taxon>
        <taxon>Trichosporeae</taxon>
        <taxon>Loxocarpinae</taxon>
        <taxon>Dorcoceras</taxon>
    </lineage>
</organism>
<proteinExistence type="predicted"/>
<protein>
    <submittedName>
        <fullName evidence="1">Uncharacterized protein</fullName>
    </submittedName>
</protein>